<dbReference type="Proteomes" id="UP000255061">
    <property type="component" value="Unassembled WGS sequence"/>
</dbReference>
<protein>
    <submittedName>
        <fullName evidence="1">Uncharacterized protein</fullName>
    </submittedName>
</protein>
<dbReference type="AlphaFoldDB" id="A0A380BY21"/>
<accession>A0A380BY21</accession>
<organism evidence="1 2">
    <name type="scientific">Shewanella morhuae</name>
    <dbReference type="NCBI Taxonomy" id="365591"/>
    <lineage>
        <taxon>Bacteria</taxon>
        <taxon>Pseudomonadati</taxon>
        <taxon>Pseudomonadota</taxon>
        <taxon>Gammaproteobacteria</taxon>
        <taxon>Alteromonadales</taxon>
        <taxon>Shewanellaceae</taxon>
        <taxon>Shewanella</taxon>
    </lineage>
</organism>
<dbReference type="EMBL" id="UGYV01000004">
    <property type="protein sequence ID" value="SUJ07982.1"/>
    <property type="molecule type" value="Genomic_DNA"/>
</dbReference>
<evidence type="ECO:0000313" key="1">
    <source>
        <dbReference type="EMBL" id="SUJ07982.1"/>
    </source>
</evidence>
<sequence length="75" mass="8365">MIVTRPIHNGEPDLLVGFECLMLNIQDLDGNEVAKVSAPNGHWTHDALESLDIYAYSPNGWNAYLDNHWIGSSEV</sequence>
<reference evidence="1 2" key="1">
    <citation type="submission" date="2018-06" db="EMBL/GenBank/DDBJ databases">
        <authorList>
            <consortium name="Pathogen Informatics"/>
            <person name="Doyle S."/>
        </authorList>
    </citation>
    <scope>NUCLEOTIDE SEQUENCE [LARGE SCALE GENOMIC DNA]</scope>
    <source>
        <strain evidence="1 2">NCTC10736</strain>
    </source>
</reference>
<dbReference type="RefSeq" id="WP_115407231.1">
    <property type="nucleotide sequence ID" value="NZ_UGYV01000004.1"/>
</dbReference>
<gene>
    <name evidence="1" type="ORF">NCTC10736_03898</name>
</gene>
<evidence type="ECO:0000313" key="2">
    <source>
        <dbReference type="Proteomes" id="UP000255061"/>
    </source>
</evidence>
<name>A0A380BY21_9GAMM</name>
<proteinExistence type="predicted"/>